<dbReference type="InterPro" id="IPR036047">
    <property type="entry name" value="F-box-like_dom_sf"/>
</dbReference>
<organism evidence="2 3">
    <name type="scientific">Tetracentron sinense</name>
    <name type="common">Spur-leaf</name>
    <dbReference type="NCBI Taxonomy" id="13715"/>
    <lineage>
        <taxon>Eukaryota</taxon>
        <taxon>Viridiplantae</taxon>
        <taxon>Streptophyta</taxon>
        <taxon>Embryophyta</taxon>
        <taxon>Tracheophyta</taxon>
        <taxon>Spermatophyta</taxon>
        <taxon>Magnoliopsida</taxon>
        <taxon>Trochodendrales</taxon>
        <taxon>Trochodendraceae</taxon>
        <taxon>Tetracentron</taxon>
    </lineage>
</organism>
<evidence type="ECO:0000313" key="3">
    <source>
        <dbReference type="Proteomes" id="UP000655225"/>
    </source>
</evidence>
<dbReference type="Gene3D" id="1.20.1280.50">
    <property type="match status" value="1"/>
</dbReference>
<dbReference type="Pfam" id="PF12937">
    <property type="entry name" value="F-box-like"/>
    <property type="match status" value="1"/>
</dbReference>
<reference evidence="2 3" key="1">
    <citation type="submission" date="2020-04" db="EMBL/GenBank/DDBJ databases">
        <title>Plant Genome Project.</title>
        <authorList>
            <person name="Zhang R.-G."/>
        </authorList>
    </citation>
    <scope>NUCLEOTIDE SEQUENCE [LARGE SCALE GENOMIC DNA]</scope>
    <source>
        <strain evidence="2">YNK0</strain>
        <tissue evidence="2">Leaf</tissue>
    </source>
</reference>
<dbReference type="Proteomes" id="UP000655225">
    <property type="component" value="Unassembled WGS sequence"/>
</dbReference>
<accession>A0A834ZQ56</accession>
<dbReference type="PANTHER" id="PTHR31215">
    <property type="entry name" value="OS05G0510400 PROTEIN-RELATED"/>
    <property type="match status" value="1"/>
</dbReference>
<dbReference type="CDD" id="cd09917">
    <property type="entry name" value="F-box_SF"/>
    <property type="match status" value="1"/>
</dbReference>
<proteinExistence type="predicted"/>
<sequence>MHSPSESEQQIDCFDQIPDSLVLLIFNQVSDIKTLIRCGAVSKRFNSLVPQADHLLLKVDCVISTDTSDWFLLHLLRSIYRSLQDLVSPKRLPIQTRCRNSPTKILGGFENIRRLEVELPAGDLRLEKGAVLRWRAVFGRTLKSCVIFAVRTIGESTDEESGDEIDFYGDGGGGLKLRVVWTISALIAASVRHYLLKDVIRDHREIESLVLRDREGEGKVVMDKEGLKEFREGEEEQVSSTVGWKNRTTVPPVRMRMRHEPRLDLPGGVRMKGATLVVVRSTEEGIHHPTETEAEEQKEDAVIAVGSFGGVFGDAVEALLKSRIVLDYLVKLGERNAVKSWRDAPNYC</sequence>
<comment type="caution">
    <text evidence="2">The sequence shown here is derived from an EMBL/GenBank/DDBJ whole genome shotgun (WGS) entry which is preliminary data.</text>
</comment>
<dbReference type="SUPFAM" id="SSF81383">
    <property type="entry name" value="F-box domain"/>
    <property type="match status" value="1"/>
</dbReference>
<gene>
    <name evidence="2" type="ORF">HHK36_004037</name>
</gene>
<dbReference type="AlphaFoldDB" id="A0A834ZQ56"/>
<evidence type="ECO:0000313" key="2">
    <source>
        <dbReference type="EMBL" id="KAF8411485.1"/>
    </source>
</evidence>
<feature type="domain" description="F-box" evidence="1">
    <location>
        <begin position="14"/>
        <end position="49"/>
    </location>
</feature>
<dbReference type="InterPro" id="IPR044809">
    <property type="entry name" value="AUF1-like"/>
</dbReference>
<dbReference type="EMBL" id="JABCRI010000002">
    <property type="protein sequence ID" value="KAF8411485.1"/>
    <property type="molecule type" value="Genomic_DNA"/>
</dbReference>
<dbReference type="InterPro" id="IPR001810">
    <property type="entry name" value="F-box_dom"/>
</dbReference>
<dbReference type="OrthoDB" id="660108at2759"/>
<keyword evidence="3" id="KW-1185">Reference proteome</keyword>
<dbReference type="OMA" id="TRHYLMR"/>
<name>A0A834ZQ56_TETSI</name>
<evidence type="ECO:0000259" key="1">
    <source>
        <dbReference type="Pfam" id="PF12937"/>
    </source>
</evidence>
<protein>
    <recommendedName>
        <fullName evidence="1">F-box domain-containing protein</fullName>
    </recommendedName>
</protein>